<dbReference type="STRING" id="1122170.GCA_000701265_01378"/>
<dbReference type="OrthoDB" id="8265874at2"/>
<accession>A0A378LVB2</accession>
<dbReference type="RefSeq" id="WP_031566468.1">
    <property type="nucleotide sequence ID" value="NZ_CAAAIS010000006.1"/>
</dbReference>
<evidence type="ECO:0000313" key="2">
    <source>
        <dbReference type="EMBL" id="STY31474.1"/>
    </source>
</evidence>
<evidence type="ECO:0000256" key="1">
    <source>
        <dbReference type="SAM" id="SignalP"/>
    </source>
</evidence>
<dbReference type="EMBL" id="UGPB01000001">
    <property type="protein sequence ID" value="STY31474.1"/>
    <property type="molecule type" value="Genomic_DNA"/>
</dbReference>
<feature type="signal peptide" evidence="1">
    <location>
        <begin position="1"/>
        <end position="20"/>
    </location>
</feature>
<dbReference type="SUPFAM" id="SSF56925">
    <property type="entry name" value="OMPA-like"/>
    <property type="match status" value="1"/>
</dbReference>
<keyword evidence="3" id="KW-1185">Reference proteome</keyword>
<keyword evidence="1" id="KW-0732">Signal</keyword>
<organism evidence="2 3">
    <name type="scientific">Legionella wadsworthii</name>
    <dbReference type="NCBI Taxonomy" id="28088"/>
    <lineage>
        <taxon>Bacteria</taxon>
        <taxon>Pseudomonadati</taxon>
        <taxon>Pseudomonadota</taxon>
        <taxon>Gammaproteobacteria</taxon>
        <taxon>Legionellales</taxon>
        <taxon>Legionellaceae</taxon>
        <taxon>Legionella</taxon>
    </lineage>
</organism>
<proteinExistence type="predicted"/>
<gene>
    <name evidence="2" type="ORF">NCTC11532_02914</name>
</gene>
<dbReference type="InterPro" id="IPR011250">
    <property type="entry name" value="OMP/PagP_B-barrel"/>
</dbReference>
<dbReference type="Gene3D" id="2.40.160.20">
    <property type="match status" value="1"/>
</dbReference>
<reference evidence="2 3" key="1">
    <citation type="submission" date="2018-06" db="EMBL/GenBank/DDBJ databases">
        <authorList>
            <consortium name="Pathogen Informatics"/>
            <person name="Doyle S."/>
        </authorList>
    </citation>
    <scope>NUCLEOTIDE SEQUENCE [LARGE SCALE GENOMIC DNA]</scope>
    <source>
        <strain evidence="2 3">NCTC11532</strain>
    </source>
</reference>
<evidence type="ECO:0000313" key="3">
    <source>
        <dbReference type="Proteomes" id="UP000255297"/>
    </source>
</evidence>
<dbReference type="Proteomes" id="UP000255297">
    <property type="component" value="Unassembled WGS sequence"/>
</dbReference>
<protein>
    <submittedName>
        <fullName evidence="2">Opacity protein and related surface antigens</fullName>
    </submittedName>
</protein>
<feature type="chain" id="PRO_5017078642" evidence="1">
    <location>
        <begin position="21"/>
        <end position="283"/>
    </location>
</feature>
<name>A0A378LVB2_9GAMM</name>
<sequence length="283" mass="31041">MKYVGFRIFVLSFFISSVFAGSGGVISSPPTKQTGLFIGLGGSYNFVRINSEMSGTLNAISGFPPTGVFWGTTGDYSNKKQAFAPEGQIGYLGHFKDSNWLWGIDFLYQYSRIKKSADGDVNAPGTYIHFINPSVNVTDEVSINSVETKVNHELMLPVFIGYSLTNSFIYLGAGPSLFRTQHNMAPSSDTHSGFYMGDINGFSNTRWVWGSAVQTGMAFYLNPAWFLKLNYSYAQTGHYNVGNSVPFSPEINGGLNKGIVSFNTSHRLIAQEVAVSINRLFAL</sequence>
<dbReference type="AlphaFoldDB" id="A0A378LVB2"/>